<keyword evidence="10" id="KW-1185">Reference proteome</keyword>
<gene>
    <name evidence="9" type="ORF">KP509_29G022100</name>
</gene>
<dbReference type="OrthoDB" id="40334at2759"/>
<evidence type="ECO:0000256" key="4">
    <source>
        <dbReference type="ARBA" id="ARBA00023787"/>
    </source>
</evidence>
<evidence type="ECO:0000313" key="9">
    <source>
        <dbReference type="EMBL" id="KAH7291567.1"/>
    </source>
</evidence>
<dbReference type="Pfam" id="PF13911">
    <property type="entry name" value="AhpC-TSA_2"/>
    <property type="match status" value="1"/>
</dbReference>
<dbReference type="EMBL" id="CM035434">
    <property type="protein sequence ID" value="KAH7291565.1"/>
    <property type="molecule type" value="Genomic_DNA"/>
</dbReference>
<dbReference type="InterPro" id="IPR032801">
    <property type="entry name" value="PXL2A/B/C"/>
</dbReference>
<name>A0A8T2R6J4_CERRI</name>
<dbReference type="EMBL" id="CM035434">
    <property type="protein sequence ID" value="KAH7291567.1"/>
    <property type="molecule type" value="Genomic_DNA"/>
</dbReference>
<protein>
    <recommendedName>
        <fullName evidence="5">Peroxiredoxin-like 2A</fullName>
    </recommendedName>
    <alternativeName>
        <fullName evidence="7">Peroxiredoxin-like 2 activated in M-CSF stimulated monocytes</fullName>
    </alternativeName>
    <alternativeName>
        <fullName evidence="6">Redox-regulatory protein FAM213A</fullName>
    </alternativeName>
</protein>
<comment type="similarity">
    <text evidence="4">Belongs to the peroxiredoxin-like PRXL2 family. PRXL2A subfamily.</text>
</comment>
<organism evidence="9 10">
    <name type="scientific">Ceratopteris richardii</name>
    <name type="common">Triangle waterfern</name>
    <dbReference type="NCBI Taxonomy" id="49495"/>
    <lineage>
        <taxon>Eukaryota</taxon>
        <taxon>Viridiplantae</taxon>
        <taxon>Streptophyta</taxon>
        <taxon>Embryophyta</taxon>
        <taxon>Tracheophyta</taxon>
        <taxon>Polypodiopsida</taxon>
        <taxon>Polypodiidae</taxon>
        <taxon>Polypodiales</taxon>
        <taxon>Pteridineae</taxon>
        <taxon>Pteridaceae</taxon>
        <taxon>Parkerioideae</taxon>
        <taxon>Ceratopteris</taxon>
    </lineage>
</organism>
<proteinExistence type="inferred from homology"/>
<accession>A0A8T2R6J4</accession>
<evidence type="ECO:0000256" key="2">
    <source>
        <dbReference type="ARBA" id="ARBA00022490"/>
    </source>
</evidence>
<dbReference type="SUPFAM" id="SSF52833">
    <property type="entry name" value="Thioredoxin-like"/>
    <property type="match status" value="1"/>
</dbReference>
<feature type="region of interest" description="Disordered" evidence="8">
    <location>
        <begin position="142"/>
        <end position="189"/>
    </location>
</feature>
<dbReference type="InterPro" id="IPR036249">
    <property type="entry name" value="Thioredoxin-like_sf"/>
</dbReference>
<evidence type="ECO:0000256" key="8">
    <source>
        <dbReference type="SAM" id="MobiDB-lite"/>
    </source>
</evidence>
<dbReference type="PANTHER" id="PTHR28630">
    <property type="match status" value="1"/>
</dbReference>
<evidence type="ECO:0000256" key="7">
    <source>
        <dbReference type="ARBA" id="ARBA00032129"/>
    </source>
</evidence>
<comment type="subcellular location">
    <subcellularLocation>
        <location evidence="1">Cytoplasm</location>
    </subcellularLocation>
</comment>
<dbReference type="GO" id="GO:0005737">
    <property type="term" value="C:cytoplasm"/>
    <property type="evidence" value="ECO:0007669"/>
    <property type="project" value="UniProtKB-SubCell"/>
</dbReference>
<sequence length="411" mass="46192">MASFSLEEFLGDGALQELLPLLLKEGWDDVPTLKMMNEEDMDAYNFSKRQRDALKIRTYVHDRSLMEYADKLEASGMGLPELLNLTPSALNMEYGMKRGHIARFTDRTTVCGIMMPPSISSLPTARRRSSCSSFVTSRTYFDMDSSKSSPAHSVTGPDHQGESRKSFSSNSNARKEKSPTFSNGLKGTAPALPSESRFRGIVGSSSSIKDVASLSVLEKIFVEKVTPEHRPGVNLWNQADLKLPPPMKASDLWAKKPTIILCIRRPGCIMCRAQAHQLYSRKPIFDAWGVQLVAVINEYLEREVQLFWPRFWGGMILLDKNREFFKALGGGILPKESFFTGFIFNRVAWTNYQRAKAMEIESNFSGKGSIKGGLLILRAGRGGVAYQFMERNFGDWAPLEELFKVCETLHQ</sequence>
<keyword evidence="2" id="KW-0963">Cytoplasm</keyword>
<evidence type="ECO:0000256" key="6">
    <source>
        <dbReference type="ARBA" id="ARBA00032058"/>
    </source>
</evidence>
<evidence type="ECO:0000256" key="3">
    <source>
        <dbReference type="ARBA" id="ARBA00023284"/>
    </source>
</evidence>
<keyword evidence="3" id="KW-0676">Redox-active center</keyword>
<dbReference type="AlphaFoldDB" id="A0A8T2R6J4"/>
<evidence type="ECO:0000256" key="5">
    <source>
        <dbReference type="ARBA" id="ARBA00023849"/>
    </source>
</evidence>
<dbReference type="Proteomes" id="UP000825935">
    <property type="component" value="Chromosome 29"/>
</dbReference>
<dbReference type="PANTHER" id="PTHR28630:SF31">
    <property type="entry name" value="PEROXIREDOXIN-LIKE 2A"/>
    <property type="match status" value="1"/>
</dbReference>
<evidence type="ECO:0000256" key="1">
    <source>
        <dbReference type="ARBA" id="ARBA00004496"/>
    </source>
</evidence>
<reference evidence="9" key="1">
    <citation type="submission" date="2021-08" db="EMBL/GenBank/DDBJ databases">
        <title>WGS assembly of Ceratopteris richardii.</title>
        <authorList>
            <person name="Marchant D.B."/>
            <person name="Chen G."/>
            <person name="Jenkins J."/>
            <person name="Shu S."/>
            <person name="Leebens-Mack J."/>
            <person name="Grimwood J."/>
            <person name="Schmutz J."/>
            <person name="Soltis P."/>
            <person name="Soltis D."/>
            <person name="Chen Z.-H."/>
        </authorList>
    </citation>
    <scope>NUCLEOTIDE SEQUENCE</scope>
    <source>
        <strain evidence="9">Whitten #5841</strain>
        <tissue evidence="9">Leaf</tissue>
    </source>
</reference>
<comment type="caution">
    <text evidence="9">The sequence shown here is derived from an EMBL/GenBank/DDBJ whole genome shotgun (WGS) entry which is preliminary data.</text>
</comment>
<dbReference type="EMBL" id="CM035434">
    <property type="protein sequence ID" value="KAH7291563.1"/>
    <property type="molecule type" value="Genomic_DNA"/>
</dbReference>
<evidence type="ECO:0000313" key="10">
    <source>
        <dbReference type="Proteomes" id="UP000825935"/>
    </source>
</evidence>